<organism evidence="2 3">
    <name type="scientific">Penaeus vannamei</name>
    <name type="common">Whiteleg shrimp</name>
    <name type="synonym">Litopenaeus vannamei</name>
    <dbReference type="NCBI Taxonomy" id="6689"/>
    <lineage>
        <taxon>Eukaryota</taxon>
        <taxon>Metazoa</taxon>
        <taxon>Ecdysozoa</taxon>
        <taxon>Arthropoda</taxon>
        <taxon>Crustacea</taxon>
        <taxon>Multicrustacea</taxon>
        <taxon>Malacostraca</taxon>
        <taxon>Eumalacostraca</taxon>
        <taxon>Eucarida</taxon>
        <taxon>Decapoda</taxon>
        <taxon>Dendrobranchiata</taxon>
        <taxon>Penaeoidea</taxon>
        <taxon>Penaeidae</taxon>
        <taxon>Penaeus</taxon>
    </lineage>
</organism>
<keyword evidence="3" id="KW-1185">Reference proteome</keyword>
<feature type="transmembrane region" description="Helical" evidence="1">
    <location>
        <begin position="165"/>
        <end position="184"/>
    </location>
</feature>
<comment type="caution">
    <text evidence="2">The sequence shown here is derived from an EMBL/GenBank/DDBJ whole genome shotgun (WGS) entry which is preliminary data.</text>
</comment>
<proteinExistence type="predicted"/>
<dbReference type="EMBL" id="QCYY01002832">
    <property type="protein sequence ID" value="ROT67219.1"/>
    <property type="molecule type" value="Genomic_DNA"/>
</dbReference>
<accession>A0A3R7LXL2</accession>
<feature type="transmembrane region" description="Helical" evidence="1">
    <location>
        <begin position="233"/>
        <end position="254"/>
    </location>
</feature>
<feature type="transmembrane region" description="Helical" evidence="1">
    <location>
        <begin position="18"/>
        <end position="36"/>
    </location>
</feature>
<evidence type="ECO:0000313" key="2">
    <source>
        <dbReference type="EMBL" id="ROT67219.1"/>
    </source>
</evidence>
<name>A0A3R7LXL2_PENVA</name>
<evidence type="ECO:0000313" key="3">
    <source>
        <dbReference type="Proteomes" id="UP000283509"/>
    </source>
</evidence>
<sequence>MRSVQVASTAPHKQRHTGVFIVCLFSVSFSLLFLLPPRPNSSLLSPALSLFPTRPSPLLSLYLSPLSLVLLFFSPFLRPTSLSFSRLFVFTRAPQSHLIICLLFLSFFSFSPFSVLLLSPFPGLSFFTRPLPPPKRSILSLFLSRSLLFLLPFSVATFSLLSRPSLYLVSLFLLSSLLFLPASYRPTISLLSLPFPFSLAYPIPALSVSLLSFSSLFPPSLRPNFSHRFPRPFPFSLLYLSPLSLVLSLFSPFLRPTSFSFSRPLNLSLSINLFLSFSPTCSFSVPLLSFFFDFFSYSSVPPFSALAYLSSAYIQKRLFISFSLPLRSVLPLPPPPSLSLPLHSSPLLLLTSVSPLTPPLLSRLLTPPSLSLFSSPLSLPALLSLLLSLSHPLLLTSSSLSPLTPPPLSLSPLSLSLLPLSPHPLSLPLHSFLSLLPPVSPSHSSPLSPSPSLCPLLSSLSPHSLLPSPSPAHSSPLSLSSINILHTRLVHQLSPRCRKQQLHPQLLQKRNKLAPSLAVASYKPDAAFRFHLARQERRTLLKWKERSSQGGWLRVQGLAGLLGRVFSLALAPPPLFAAFEIRLNV</sequence>
<protein>
    <submittedName>
        <fullName evidence="2">Uncharacterized protein</fullName>
    </submittedName>
</protein>
<feature type="transmembrane region" description="Helical" evidence="1">
    <location>
        <begin position="138"/>
        <end position="158"/>
    </location>
</feature>
<dbReference type="Proteomes" id="UP000283509">
    <property type="component" value="Unassembled WGS sequence"/>
</dbReference>
<keyword evidence="1" id="KW-0472">Membrane</keyword>
<dbReference type="PROSITE" id="PS50096">
    <property type="entry name" value="IQ"/>
    <property type="match status" value="1"/>
</dbReference>
<feature type="transmembrane region" description="Helical" evidence="1">
    <location>
        <begin position="56"/>
        <end position="77"/>
    </location>
</feature>
<reference evidence="2 3" key="2">
    <citation type="submission" date="2019-01" db="EMBL/GenBank/DDBJ databases">
        <title>The decoding of complex shrimp genome reveals the adaptation for benthos swimmer, frequently molting mechanism and breeding impact on genome.</title>
        <authorList>
            <person name="Sun Y."/>
            <person name="Gao Y."/>
            <person name="Yu Y."/>
        </authorList>
    </citation>
    <scope>NUCLEOTIDE SEQUENCE [LARGE SCALE GENOMIC DNA]</scope>
    <source>
        <tissue evidence="2">Muscle</tissue>
    </source>
</reference>
<reference evidence="2 3" key="1">
    <citation type="submission" date="2018-04" db="EMBL/GenBank/DDBJ databases">
        <authorList>
            <person name="Zhang X."/>
            <person name="Yuan J."/>
            <person name="Li F."/>
            <person name="Xiang J."/>
        </authorList>
    </citation>
    <scope>NUCLEOTIDE SEQUENCE [LARGE SCALE GENOMIC DNA]</scope>
    <source>
        <tissue evidence="2">Muscle</tissue>
    </source>
</reference>
<keyword evidence="1" id="KW-1133">Transmembrane helix</keyword>
<evidence type="ECO:0000256" key="1">
    <source>
        <dbReference type="SAM" id="Phobius"/>
    </source>
</evidence>
<dbReference type="AlphaFoldDB" id="A0A3R7LXL2"/>
<feature type="transmembrane region" description="Helical" evidence="1">
    <location>
        <begin position="98"/>
        <end position="118"/>
    </location>
</feature>
<keyword evidence="1" id="KW-0812">Transmembrane</keyword>
<gene>
    <name evidence="2" type="ORF">C7M84_014716</name>
</gene>
<feature type="transmembrane region" description="Helical" evidence="1">
    <location>
        <begin position="274"/>
        <end position="294"/>
    </location>
</feature>